<dbReference type="SMART" id="SM00320">
    <property type="entry name" value="WD40"/>
    <property type="match status" value="7"/>
</dbReference>
<dbReference type="SUPFAM" id="SSF50978">
    <property type="entry name" value="WD40 repeat-like"/>
    <property type="match status" value="2"/>
</dbReference>
<dbReference type="OrthoDB" id="134501at2"/>
<feature type="repeat" description="WD" evidence="3">
    <location>
        <begin position="811"/>
        <end position="842"/>
    </location>
</feature>
<keyword evidence="4" id="KW-0812">Transmembrane</keyword>
<keyword evidence="6" id="KW-1185">Reference proteome</keyword>
<dbReference type="InterPro" id="IPR035897">
    <property type="entry name" value="Toll_tir_struct_dom_sf"/>
</dbReference>
<keyword evidence="4" id="KW-0472">Membrane</keyword>
<feature type="repeat" description="WD" evidence="3">
    <location>
        <begin position="312"/>
        <end position="345"/>
    </location>
</feature>
<dbReference type="SUPFAM" id="SSF52200">
    <property type="entry name" value="Toll/Interleukin receptor TIR domain"/>
    <property type="match status" value="1"/>
</dbReference>
<comment type="caution">
    <text evidence="5">The sequence shown here is derived from an EMBL/GenBank/DDBJ whole genome shotgun (WGS) entry which is preliminary data.</text>
</comment>
<dbReference type="RefSeq" id="WP_161699147.1">
    <property type="nucleotide sequence ID" value="NZ_JAAAHS010000135.1"/>
</dbReference>
<dbReference type="InterPro" id="IPR050349">
    <property type="entry name" value="WD_LIS1/nudF_dynein_reg"/>
</dbReference>
<dbReference type="InterPro" id="IPR015943">
    <property type="entry name" value="WD40/YVTN_repeat-like_dom_sf"/>
</dbReference>
<keyword evidence="1 3" id="KW-0853">WD repeat</keyword>
<evidence type="ECO:0008006" key="7">
    <source>
        <dbReference type="Google" id="ProtNLM"/>
    </source>
</evidence>
<dbReference type="InterPro" id="IPR036322">
    <property type="entry name" value="WD40_repeat_dom_sf"/>
</dbReference>
<name>A0A964UQ35_9ACTN</name>
<dbReference type="EMBL" id="JAAAHS010000135">
    <property type="protein sequence ID" value="NBE53343.1"/>
    <property type="molecule type" value="Genomic_DNA"/>
</dbReference>
<keyword evidence="4" id="KW-1133">Transmembrane helix</keyword>
<proteinExistence type="predicted"/>
<evidence type="ECO:0000256" key="1">
    <source>
        <dbReference type="ARBA" id="ARBA00022574"/>
    </source>
</evidence>
<evidence type="ECO:0000256" key="3">
    <source>
        <dbReference type="PROSITE-ProRule" id="PRU00221"/>
    </source>
</evidence>
<feature type="non-terminal residue" evidence="5">
    <location>
        <position position="1"/>
    </location>
</feature>
<organism evidence="5 6">
    <name type="scientific">Streptomyces boluensis</name>
    <dbReference type="NCBI Taxonomy" id="1775135"/>
    <lineage>
        <taxon>Bacteria</taxon>
        <taxon>Bacillati</taxon>
        <taxon>Actinomycetota</taxon>
        <taxon>Actinomycetes</taxon>
        <taxon>Kitasatosporales</taxon>
        <taxon>Streptomycetaceae</taxon>
        <taxon>Streptomyces</taxon>
    </lineage>
</organism>
<feature type="transmembrane region" description="Helical" evidence="4">
    <location>
        <begin position="186"/>
        <end position="208"/>
    </location>
</feature>
<dbReference type="InterPro" id="IPR001680">
    <property type="entry name" value="WD40_rpt"/>
</dbReference>
<evidence type="ECO:0000313" key="5">
    <source>
        <dbReference type="EMBL" id="NBE53343.1"/>
    </source>
</evidence>
<protein>
    <recommendedName>
        <fullName evidence="7">TIR domain-containing protein</fullName>
    </recommendedName>
</protein>
<dbReference type="Gene3D" id="3.40.50.10140">
    <property type="entry name" value="Toll/interleukin-1 receptor homology (TIR) domain"/>
    <property type="match status" value="1"/>
</dbReference>
<feature type="repeat" description="WD" evidence="3">
    <location>
        <begin position="532"/>
        <end position="560"/>
    </location>
</feature>
<accession>A0A964UQ35</accession>
<evidence type="ECO:0000256" key="4">
    <source>
        <dbReference type="SAM" id="Phobius"/>
    </source>
</evidence>
<dbReference type="InterPro" id="IPR019775">
    <property type="entry name" value="WD40_repeat_CS"/>
</dbReference>
<dbReference type="PROSITE" id="PS50082">
    <property type="entry name" value="WD_REPEATS_2"/>
    <property type="match status" value="4"/>
</dbReference>
<dbReference type="AlphaFoldDB" id="A0A964UQ35"/>
<dbReference type="Gene3D" id="2.130.10.10">
    <property type="entry name" value="YVTN repeat-like/Quinoprotein amine dehydrogenase"/>
    <property type="match status" value="4"/>
</dbReference>
<gene>
    <name evidence="5" type="ORF">GUY60_18340</name>
</gene>
<dbReference type="Proteomes" id="UP000598297">
    <property type="component" value="Unassembled WGS sequence"/>
</dbReference>
<dbReference type="PANTHER" id="PTHR44129">
    <property type="entry name" value="WD REPEAT-CONTAINING PROTEIN POP1"/>
    <property type="match status" value="1"/>
</dbReference>
<evidence type="ECO:0000256" key="2">
    <source>
        <dbReference type="ARBA" id="ARBA00022737"/>
    </source>
</evidence>
<feature type="repeat" description="WD" evidence="3">
    <location>
        <begin position="447"/>
        <end position="478"/>
    </location>
</feature>
<reference evidence="5" key="1">
    <citation type="submission" date="2020-01" db="EMBL/GenBank/DDBJ databases">
        <title>Whole-genome analyses of novel actinobacteria.</title>
        <authorList>
            <person name="Sahin N."/>
        </authorList>
    </citation>
    <scope>NUCLEOTIDE SEQUENCE</scope>
    <source>
        <strain evidence="5">YC537</strain>
    </source>
</reference>
<sequence>SLDNAVAAAFQRGMENFGRPWYRPRQLRVFRDTTDLHASGDLRGDIEEALGRSAWLIVMASPQAAASDWVRAEIDWWTTHHGGERMLIAWTDGTLAWDRAAQDFDWSRTDALPRAELERALTAAPGSPRWVDLRWLRDQLDTDGPVPADDPQLVAAVAEFVAPIQGRSKAELIGHHLRLKRRRNRLVAATVVVLCTLLVAATVLGLVAEDRRVAATERQLAAESRQLAAEAASIEGTQPDLARQLLVQAYRLSHTEQAVGAILGSGDIPRVLRTEGTSRAVAFSADGRLTAAAFDGGVTLYDTESGKAVGTTDGPRASMRAVAFSPDGTLLAAADFDGRVHLWSLAGKQLKHLATVATGDDFLSSLAFAGRVPLLVVASSRVTVLDIRDPRRPKVAEVSKDVGAGSDVSRDGRLVAAAGDDGVRVMRLSASGKLTSAGTLKDPSAVVAFAPNDPLLATADEDHTVRLWDIADPERPRLRSVLNGESDNTSVLADRLIAFAPDGKTLATAVGLNEVQLWDVSDPVRPEQGSRLSGHTSLVNCLAFTPDGRTLASTAPDGALARSEEDEGKADGYAKGTVRLWRVLGARASSASDSVPAAPVSPQPFGRDGQFIVAGRQSTLWQVGGVPEPRRLPQPRSAGQGGQLYTFSPDGRTLAAGYPLRLWDASDPSRLRPLTDDRPVDDGMEPVVFRADGALLAMAEPSGQFRLWEVSDPAHPRARSTLKGSKAGPVAFAGDRDLVAALRPDDTSVQLWDLARPDRPVRADVLRTAPARAESLAASADGRTLYVGDSRGTITAWDITEPHRTRQLGAATRHSEAVSHLAAHPDKGLLVSGDRKGDVRLWATGGPAALREAALLASDVELLDGLAYSPGGGTIAVSSGSLSTELWHTDIDAKLRELCADSASITESQWKQYLPERPYDPPCA</sequence>
<dbReference type="PROSITE" id="PS00678">
    <property type="entry name" value="WD_REPEATS_1"/>
    <property type="match status" value="1"/>
</dbReference>
<evidence type="ECO:0000313" key="6">
    <source>
        <dbReference type="Proteomes" id="UP000598297"/>
    </source>
</evidence>
<dbReference type="PROSITE" id="PS50294">
    <property type="entry name" value="WD_REPEATS_REGION"/>
    <property type="match status" value="3"/>
</dbReference>
<keyword evidence="2" id="KW-0677">Repeat</keyword>
<dbReference type="Pfam" id="PF00400">
    <property type="entry name" value="WD40"/>
    <property type="match status" value="4"/>
</dbReference>